<name>A0A6J7VPM3_9ZZZZ</name>
<dbReference type="SUPFAM" id="SSF88659">
    <property type="entry name" value="Sigma3 and sigma4 domains of RNA polymerase sigma factors"/>
    <property type="match status" value="1"/>
</dbReference>
<gene>
    <name evidence="1" type="ORF">UFOPK1421_00922</name>
    <name evidence="2" type="ORF">UFOPK4422_00283</name>
</gene>
<sequence length="199" mass="23143">MSRYKMNTPMENPVNPEDYFREFLLELDRKITRMSSFRIQEADDFKSYCCLFLMERTHLMSKYAPRALVSACVSQRAVDFYRAMHRQMPQRKFRSGEEASDHGIIFIDQPIDRSEDSASYSDRIESTDHVEDQVINNVMLGSMLQSLSKRQRQIFLVVDIEGDTVVKAANDMGIRRDVAQRELGKARKIVAELREGFAD</sequence>
<reference evidence="2" key="1">
    <citation type="submission" date="2020-05" db="EMBL/GenBank/DDBJ databases">
        <authorList>
            <person name="Chiriac C."/>
            <person name="Salcher M."/>
            <person name="Ghai R."/>
            <person name="Kavagutti S V."/>
        </authorList>
    </citation>
    <scope>NUCLEOTIDE SEQUENCE</scope>
</reference>
<organism evidence="2">
    <name type="scientific">freshwater metagenome</name>
    <dbReference type="NCBI Taxonomy" id="449393"/>
    <lineage>
        <taxon>unclassified sequences</taxon>
        <taxon>metagenomes</taxon>
        <taxon>ecological metagenomes</taxon>
    </lineage>
</organism>
<evidence type="ECO:0000313" key="1">
    <source>
        <dbReference type="EMBL" id="CAB4545467.1"/>
    </source>
</evidence>
<proteinExistence type="predicted"/>
<dbReference type="EMBL" id="CAEZSL010000091">
    <property type="protein sequence ID" value="CAB4545467.1"/>
    <property type="molecule type" value="Genomic_DNA"/>
</dbReference>
<accession>A0A6J7VPM3</accession>
<evidence type="ECO:0000313" key="2">
    <source>
        <dbReference type="EMBL" id="CAB5113200.1"/>
    </source>
</evidence>
<protein>
    <submittedName>
        <fullName evidence="2">Unannotated protein</fullName>
    </submittedName>
</protein>
<dbReference type="InterPro" id="IPR036388">
    <property type="entry name" value="WH-like_DNA-bd_sf"/>
</dbReference>
<dbReference type="Gene3D" id="1.10.10.10">
    <property type="entry name" value="Winged helix-like DNA-binding domain superfamily/Winged helix DNA-binding domain"/>
    <property type="match status" value="1"/>
</dbReference>
<dbReference type="EMBL" id="CAFBRX010000016">
    <property type="protein sequence ID" value="CAB5113200.1"/>
    <property type="molecule type" value="Genomic_DNA"/>
</dbReference>
<dbReference type="AlphaFoldDB" id="A0A6J7VPM3"/>
<dbReference type="InterPro" id="IPR013324">
    <property type="entry name" value="RNA_pol_sigma_r3/r4-like"/>
</dbReference>